<dbReference type="InterPro" id="IPR045749">
    <property type="entry name" value="DUF6090"/>
</dbReference>
<keyword evidence="1" id="KW-0812">Transmembrane</keyword>
<dbReference type="Pfam" id="PF19578">
    <property type="entry name" value="DUF6090"/>
    <property type="match status" value="1"/>
</dbReference>
<organism evidence="2 3">
    <name type="scientific">Marinigracilibium pacificum</name>
    <dbReference type="NCBI Taxonomy" id="2729599"/>
    <lineage>
        <taxon>Bacteria</taxon>
        <taxon>Pseudomonadati</taxon>
        <taxon>Bacteroidota</taxon>
        <taxon>Cytophagia</taxon>
        <taxon>Cytophagales</taxon>
        <taxon>Flammeovirgaceae</taxon>
        <taxon>Marinigracilibium</taxon>
    </lineage>
</organism>
<dbReference type="EMBL" id="JABBNU010000010">
    <property type="protein sequence ID" value="NMM49897.1"/>
    <property type="molecule type" value="Genomic_DNA"/>
</dbReference>
<comment type="caution">
    <text evidence="2">The sequence shown here is derived from an EMBL/GenBank/DDBJ whole genome shotgun (WGS) entry which is preliminary data.</text>
</comment>
<proteinExistence type="predicted"/>
<protein>
    <submittedName>
        <fullName evidence="2">Uncharacterized protein</fullName>
    </submittedName>
</protein>
<reference evidence="2 3" key="1">
    <citation type="submission" date="2020-04" db="EMBL/GenBank/DDBJ databases">
        <title>Flammeovirgaceae bacterium KN852 isolated from deep sea.</title>
        <authorList>
            <person name="Zhang D.-C."/>
        </authorList>
    </citation>
    <scope>NUCLEOTIDE SEQUENCE [LARGE SCALE GENOMIC DNA]</scope>
    <source>
        <strain evidence="2 3">KN852</strain>
    </source>
</reference>
<keyword evidence="3" id="KW-1185">Reference proteome</keyword>
<name>A0A848J027_9BACT</name>
<keyword evidence="1" id="KW-1133">Transmembrane helix</keyword>
<dbReference type="AlphaFoldDB" id="A0A848J027"/>
<accession>A0A848J027</accession>
<gene>
    <name evidence="2" type="ORF">HH304_15925</name>
</gene>
<evidence type="ECO:0000313" key="3">
    <source>
        <dbReference type="Proteomes" id="UP000559010"/>
    </source>
</evidence>
<sequence length="249" mass="29585">MITVFRKIRQKLLHENRFTRYLIYALGEIILVVIGILIALQINNMNSQRIDREKEQAYLLELKANLIQDSLSLTEVKNFNKIKKKSIYSLLQIFNDTLTNYDRIQIFAQNTQVFTDYRVFEPISTTYSNMLSAESIAIIRDNDLKKLLSEYYGHDYKHGVQERIIMMNRYVVDEFFPEFTTREMVQRSLKLSTELPEIKDLEIHKNQRLFSNLHGILYILDYQNNMLSKTMNLNQQLIKNINESLNDKN</sequence>
<feature type="transmembrane region" description="Helical" evidence="1">
    <location>
        <begin position="21"/>
        <end position="42"/>
    </location>
</feature>
<dbReference type="RefSeq" id="WP_169683460.1">
    <property type="nucleotide sequence ID" value="NZ_JABBNU010000010.1"/>
</dbReference>
<evidence type="ECO:0000256" key="1">
    <source>
        <dbReference type="SAM" id="Phobius"/>
    </source>
</evidence>
<evidence type="ECO:0000313" key="2">
    <source>
        <dbReference type="EMBL" id="NMM49897.1"/>
    </source>
</evidence>
<keyword evidence="1" id="KW-0472">Membrane</keyword>
<dbReference type="Proteomes" id="UP000559010">
    <property type="component" value="Unassembled WGS sequence"/>
</dbReference>